<name>A0A6I4M1Y5_9SPHN</name>
<organism evidence="1 2">
    <name type="scientific">Sphingorhabdus profundilacus</name>
    <dbReference type="NCBI Taxonomy" id="2509718"/>
    <lineage>
        <taxon>Bacteria</taxon>
        <taxon>Pseudomonadati</taxon>
        <taxon>Pseudomonadota</taxon>
        <taxon>Alphaproteobacteria</taxon>
        <taxon>Sphingomonadales</taxon>
        <taxon>Sphingomonadaceae</taxon>
        <taxon>Sphingorhabdus</taxon>
    </lineage>
</organism>
<keyword evidence="2" id="KW-1185">Reference proteome</keyword>
<comment type="caution">
    <text evidence="1">The sequence shown here is derived from an EMBL/GenBank/DDBJ whole genome shotgun (WGS) entry which is preliminary data.</text>
</comment>
<dbReference type="AlphaFoldDB" id="A0A6I4M1Y5"/>
<dbReference type="Proteomes" id="UP000471147">
    <property type="component" value="Unassembled WGS sequence"/>
</dbReference>
<evidence type="ECO:0000313" key="2">
    <source>
        <dbReference type="Proteomes" id="UP000471147"/>
    </source>
</evidence>
<dbReference type="EMBL" id="SDWJ01000002">
    <property type="protein sequence ID" value="MVZ98274.1"/>
    <property type="molecule type" value="Genomic_DNA"/>
</dbReference>
<dbReference type="OrthoDB" id="3533372at2"/>
<accession>A0A6I4M1Y5</accession>
<proteinExistence type="predicted"/>
<gene>
    <name evidence="1" type="ORF">EUU23_11275</name>
</gene>
<protein>
    <submittedName>
        <fullName evidence="1">Uncharacterized protein</fullName>
    </submittedName>
</protein>
<sequence length="120" mass="13051">MSFSTTGSLSSVPNGRIVDFDIAELRKLPFQDSLYLWVRGKLPGIGFEARLAPRIYQERPDYWGIEVAIVHAPGATNHDAQNSGDLIFERSVPLTGIVGVKGITVIGANQVKRIDIAGES</sequence>
<evidence type="ECO:0000313" key="1">
    <source>
        <dbReference type="EMBL" id="MVZ98274.1"/>
    </source>
</evidence>
<reference evidence="1 2" key="1">
    <citation type="submission" date="2019-01" db="EMBL/GenBank/DDBJ databases">
        <title>Sphingorhabdus lacus sp.nov., isolated from an oligotrophic freshwater lake.</title>
        <authorList>
            <person name="Park M."/>
        </authorList>
    </citation>
    <scope>NUCLEOTIDE SEQUENCE [LARGE SCALE GENOMIC DNA]</scope>
    <source>
        <strain evidence="1 2">IMCC26285</strain>
    </source>
</reference>
<dbReference type="RefSeq" id="WP_160354204.1">
    <property type="nucleotide sequence ID" value="NZ_SDWJ01000002.1"/>
</dbReference>